<dbReference type="InterPro" id="IPR050534">
    <property type="entry name" value="Coronavir_polyprotein_1ab"/>
</dbReference>
<evidence type="ECO:0000256" key="6">
    <source>
        <dbReference type="SAM" id="MobiDB-lite"/>
    </source>
</evidence>
<feature type="transmembrane region" description="Helical" evidence="7">
    <location>
        <begin position="7"/>
        <end position="30"/>
    </location>
</feature>
<keyword evidence="3" id="KW-0378">Hydrolase</keyword>
<dbReference type="InterPro" id="IPR056787">
    <property type="entry name" value="OB_HELZ2"/>
</dbReference>
<feature type="compositionally biased region" description="Basic and acidic residues" evidence="6">
    <location>
        <begin position="41"/>
        <end position="77"/>
    </location>
</feature>
<dbReference type="GO" id="GO:0003723">
    <property type="term" value="F:RNA binding"/>
    <property type="evidence" value="ECO:0007669"/>
    <property type="project" value="InterPro"/>
</dbReference>
<dbReference type="RefSeq" id="XP_022315661.1">
    <property type="nucleotide sequence ID" value="XM_022459953.1"/>
</dbReference>
<dbReference type="Gene3D" id="3.40.50.300">
    <property type="entry name" value="P-loop containing nucleotide triphosphate hydrolases"/>
    <property type="match status" value="2"/>
</dbReference>
<dbReference type="SUPFAM" id="SSF52540">
    <property type="entry name" value="P-loop containing nucleoside triphosphate hydrolases"/>
    <property type="match status" value="1"/>
</dbReference>
<dbReference type="InterPro" id="IPR047187">
    <property type="entry name" value="SF1_C_Upf1"/>
</dbReference>
<gene>
    <name evidence="10" type="primary">LOC111119608</name>
</gene>
<dbReference type="GO" id="GO:0016787">
    <property type="term" value="F:hydrolase activity"/>
    <property type="evidence" value="ECO:0007669"/>
    <property type="project" value="UniProtKB-KW"/>
</dbReference>
<evidence type="ECO:0000313" key="9">
    <source>
        <dbReference type="Proteomes" id="UP000694844"/>
    </source>
</evidence>
<dbReference type="GO" id="GO:0043139">
    <property type="term" value="F:5'-3' DNA helicase activity"/>
    <property type="evidence" value="ECO:0007669"/>
    <property type="project" value="TreeGrafter"/>
</dbReference>
<comment type="similarity">
    <text evidence="1">Belongs to the DNA2/NAM7 helicase family.</text>
</comment>
<protein>
    <submittedName>
        <fullName evidence="10">Helicase with zinc finger domain 2-like</fullName>
    </submittedName>
</protein>
<dbReference type="SMART" id="SM00955">
    <property type="entry name" value="RNB"/>
    <property type="match status" value="1"/>
</dbReference>
<dbReference type="InterPro" id="IPR041679">
    <property type="entry name" value="DNA2/NAM7-like_C"/>
</dbReference>
<dbReference type="FunFam" id="3.40.50.300:FF:001313">
    <property type="entry name" value="Helicase with zinc finger domain 2"/>
    <property type="match status" value="1"/>
</dbReference>
<evidence type="ECO:0000256" key="2">
    <source>
        <dbReference type="ARBA" id="ARBA00022741"/>
    </source>
</evidence>
<dbReference type="KEGG" id="cvn:111119608"/>
<accession>A0A8B8CMQ6</accession>
<evidence type="ECO:0000256" key="5">
    <source>
        <dbReference type="ARBA" id="ARBA00022840"/>
    </source>
</evidence>
<evidence type="ECO:0000256" key="7">
    <source>
        <dbReference type="SAM" id="Phobius"/>
    </source>
</evidence>
<keyword evidence="4" id="KW-0347">Helicase</keyword>
<dbReference type="SUPFAM" id="SSF50249">
    <property type="entry name" value="Nucleic acid-binding proteins"/>
    <property type="match status" value="1"/>
</dbReference>
<evidence type="ECO:0000256" key="1">
    <source>
        <dbReference type="ARBA" id="ARBA00007913"/>
    </source>
</evidence>
<dbReference type="Pfam" id="PF00773">
    <property type="entry name" value="RNB"/>
    <property type="match status" value="1"/>
</dbReference>
<dbReference type="Pfam" id="PF13087">
    <property type="entry name" value="AAA_12"/>
    <property type="match status" value="1"/>
</dbReference>
<keyword evidence="7" id="KW-1133">Transmembrane helix</keyword>
<feature type="compositionally biased region" description="Polar residues" evidence="6">
    <location>
        <begin position="213"/>
        <end position="222"/>
    </location>
</feature>
<feature type="region of interest" description="Disordered" evidence="6">
    <location>
        <begin position="132"/>
        <end position="243"/>
    </location>
</feature>
<dbReference type="CDD" id="cd18808">
    <property type="entry name" value="SF1_C_Upf1"/>
    <property type="match status" value="1"/>
</dbReference>
<keyword evidence="5" id="KW-0067">ATP-binding</keyword>
<reference evidence="10" key="1">
    <citation type="submission" date="2025-08" db="UniProtKB">
        <authorList>
            <consortium name="RefSeq"/>
        </authorList>
    </citation>
    <scope>IDENTIFICATION</scope>
    <source>
        <tissue evidence="10">Whole sample</tissue>
    </source>
</reference>
<feature type="compositionally biased region" description="Basic and acidic residues" evidence="6">
    <location>
        <begin position="370"/>
        <end position="379"/>
    </location>
</feature>
<keyword evidence="2" id="KW-0547">Nucleotide-binding</keyword>
<dbReference type="PANTHER" id="PTHR43788:SF16">
    <property type="entry name" value="HELICASE WITH ZINC FINGER 2"/>
    <property type="match status" value="1"/>
</dbReference>
<dbReference type="Pfam" id="PF25049">
    <property type="entry name" value="OB_HELZ2"/>
    <property type="match status" value="1"/>
</dbReference>
<name>A0A8B8CMQ6_CRAVI</name>
<dbReference type="InterPro" id="IPR027417">
    <property type="entry name" value="P-loop_NTPase"/>
</dbReference>
<feature type="region of interest" description="Disordered" evidence="6">
    <location>
        <begin position="270"/>
        <end position="290"/>
    </location>
</feature>
<evidence type="ECO:0000313" key="10">
    <source>
        <dbReference type="RefSeq" id="XP_022315661.1"/>
    </source>
</evidence>
<dbReference type="Pfam" id="PF13086">
    <property type="entry name" value="AAA_11"/>
    <property type="match status" value="1"/>
</dbReference>
<keyword evidence="9" id="KW-1185">Reference proteome</keyword>
<keyword evidence="7" id="KW-0812">Transmembrane</keyword>
<dbReference type="InterPro" id="IPR022966">
    <property type="entry name" value="RNase_II/R_CS"/>
</dbReference>
<dbReference type="InterPro" id="IPR001900">
    <property type="entry name" value="RNase_II/R"/>
</dbReference>
<dbReference type="GO" id="GO:0005524">
    <property type="term" value="F:ATP binding"/>
    <property type="evidence" value="ECO:0007669"/>
    <property type="project" value="UniProtKB-KW"/>
</dbReference>
<feature type="compositionally biased region" description="Polar residues" evidence="6">
    <location>
        <begin position="270"/>
        <end position="282"/>
    </location>
</feature>
<sequence>MIETIVSFVYSLFVCIWICFVCIWILSVLYGNQDSAINGKTPKDSTEQEEKIRSLRNENPLKNKERPISRGKEATIRRNIDNDIRETDSPPEKHIGPVNVIGNMMTSQITNPVGIQKNQPPIQSIGCTSEKIKDSGMGQMNRDVSKSNSEPDLEWIKDTLGYKLSQSQKPKRSHERERKTKSRRRPKSRYSKQRTDITHKQYDQHSEEISEVDWSSDTNALSDDTEFDFPIRNAPQKDGKKEAQGNLLQVESIIYENGEPQKLNIQKGNQMTENSRIPTTNSRAKKTPKQRVNDINIRGVSHTEKNATISTTKMDGLVETRDKSLKGVQKRYPPMQSRITEADKIQQKCGNKGKQRIKETTSEKISNNGHELKETHSDTGLRLTGKQHQREQKCHPQDRHKVCKRYSKQPDYWEDEFKTLTTDSKLSLPELSDVSTDDEHSIMQEEASLNDVSFYEKSRKYYNPKIKKECIETEVLTYGLELSEDFVSNCHRRFKKDYYEQMESPTTCIDLCKRNPRKYKLCWVEIFSSHKALCRSVDGNLEIEISGRSNCGKVFNQDEVVVEILTKNKRLISCHSGGKKEYGKIIGVTKTNENRPPHPVFVCTLDDFLMYHMKPICKTVPKIHVFHEKQEKYWQVKIYKHNPQTKELIADRFISINRSKRKEYTFLVCYIKWNGLFPLGAVIGFYDGNCDIQTSLKLICLRNNVSTLYRKNTVIHTEKIISRKTKKEKERNDYSDRLCVFTIDGDETKDIDDALSVSKTANGGYEIGVHISDVTSIIKKNDPLDLEAQDRSTSYYPGERNRPYHMLPEPLAENICSLLPNQRRKVLSIFFKMDELGNILDQKIERTIIKSQERFTYCKVQSILSSKDEELNFKKELGILCSISKRLRFQRLKNRSFALPFEAQYEESSTSYFQSIEAHHIVEEFMILANKTIAEELVKKFPDCVPLRIQSEPSPSRINDWLKRHPIIGHFVLSLQHQRLNRIFELSHETIHDDQTALQIPIQRYIWTKMTHDLKEKNYENIQRNIGTDQFHPEQANAYESWISFQETSSYQCSGVSEENNHFSLGIHRYVHFTSPIRRYADIIIHRLVHAMIDNTDSPFSTDQVKTLCKNINSNRSRLREFAKQCRLLHLAKRLQRKPLLFHGLVASASDKSMFIRFPGIRELTKSCGEIQFQLLKLKSKPEIGSEESTGLVTLNWQQRLYSSLGFAQLGTSLKRGHIKINPHQMVVFVSLKHWKSMIDCLVKQNFNSLSIDSYEEDPLEAAVECKGTHNDATSESSDGVIKKLQTEFSSTFSRSQIVPVQLGFEKKGGLEVPAVHLVEITRNVKCCIQHMSDPVKCFASYANVHAGNRKMSPKEYIQRWMKIFRMESSTNAVKSSSIIINDLHISFRCNEGYDGSFVLSKSFCQERDIFIDFTWNEEYELETSHQTDFLCIRCELVRGVPSIAKADCPPDERWIWIGHGETKCFQRGKSNKKIKVHFNLHKESRKPTNSMVDAVTSTGLAYTVEILQMNDGDKHIEKALMRLDQVALAKSIALRGKIPKLDGKYVNLAKENDVLDPNIQPNNKMQLKATKKALSSRFTLIQGPPGTGKTLTGIKLILLFTKINLEFRNGGGDHHQVVYCGPSNKSVDLVARWIRKNIPKLSPNMVRMYGSSLENTIFPMPNRDYINQSSCKDNRPDSELAEISLHNLIRQKDRPYAEEITVFDEKFKASPDEVSPEDIMNYKKVVSKAGQEELQKYDVIFCTTAVATNPKFLRATKGKVFQLIIDEAGMCTEPETLAPIIATEAEQVVLIGDHKQLQPIIICPEAAKLGLSKSLFERYANNAVFLDTQYRMHPKICDFPSKQFYKGKLNTGSSGKWTVGVDEPLKIWRDPNIPLLFCHIEGEEEILEVATEEGNQQSRSNKAEVNHVVKVYEYLMSHNEMEGHHVKVMSPYNAQCFAIREALKKEKFVNSNVTTAVSSQGGEWDYVIFSAVRSLPQYRIEKHRNKGWCRKNLGFITDVHQINVVLTRARKGIIIIGNKNLLQCDDTWKALLDHYARLGCVVDAETQDLTPLPRSSRANRR</sequence>
<dbReference type="PANTHER" id="PTHR43788">
    <property type="entry name" value="DNA2/NAM7 HELICASE FAMILY MEMBER"/>
    <property type="match status" value="1"/>
</dbReference>
<dbReference type="GeneID" id="111119608"/>
<evidence type="ECO:0000256" key="4">
    <source>
        <dbReference type="ARBA" id="ARBA00022806"/>
    </source>
</evidence>
<feature type="compositionally biased region" description="Basic and acidic residues" evidence="6">
    <location>
        <begin position="193"/>
        <end position="208"/>
    </location>
</feature>
<organism evidence="9 10">
    <name type="scientific">Crassostrea virginica</name>
    <name type="common">Eastern oyster</name>
    <dbReference type="NCBI Taxonomy" id="6565"/>
    <lineage>
        <taxon>Eukaryota</taxon>
        <taxon>Metazoa</taxon>
        <taxon>Spiralia</taxon>
        <taxon>Lophotrochozoa</taxon>
        <taxon>Mollusca</taxon>
        <taxon>Bivalvia</taxon>
        <taxon>Autobranchia</taxon>
        <taxon>Pteriomorphia</taxon>
        <taxon>Ostreida</taxon>
        <taxon>Ostreoidea</taxon>
        <taxon>Ostreidae</taxon>
        <taxon>Crassostrea</taxon>
    </lineage>
</organism>
<feature type="domain" description="RNB" evidence="8">
    <location>
        <begin position="731"/>
        <end position="1095"/>
    </location>
</feature>
<dbReference type="GO" id="GO:0004540">
    <property type="term" value="F:RNA nuclease activity"/>
    <property type="evidence" value="ECO:0007669"/>
    <property type="project" value="InterPro"/>
</dbReference>
<feature type="compositionally biased region" description="Basic residues" evidence="6">
    <location>
        <begin position="169"/>
        <end position="192"/>
    </location>
</feature>
<dbReference type="PROSITE" id="PS01175">
    <property type="entry name" value="RIBONUCLEASE_II"/>
    <property type="match status" value="1"/>
</dbReference>
<dbReference type="OrthoDB" id="6105569at2759"/>
<evidence type="ECO:0000256" key="3">
    <source>
        <dbReference type="ARBA" id="ARBA00022801"/>
    </source>
</evidence>
<feature type="region of interest" description="Disordered" evidence="6">
    <location>
        <begin position="37"/>
        <end position="77"/>
    </location>
</feature>
<dbReference type="Proteomes" id="UP000694844">
    <property type="component" value="Chromosome 2"/>
</dbReference>
<keyword evidence="7" id="KW-0472">Membrane</keyword>
<proteinExistence type="inferred from homology"/>
<dbReference type="InterPro" id="IPR041677">
    <property type="entry name" value="DNA2/NAM7_AAA_11"/>
</dbReference>
<evidence type="ECO:0000259" key="8">
    <source>
        <dbReference type="SMART" id="SM00955"/>
    </source>
</evidence>
<feature type="region of interest" description="Disordered" evidence="6">
    <location>
        <begin position="364"/>
        <end position="390"/>
    </location>
</feature>
<dbReference type="InterPro" id="IPR012340">
    <property type="entry name" value="NA-bd_OB-fold"/>
</dbReference>